<dbReference type="EMBL" id="LLXX01000011">
    <property type="protein sequence ID" value="KRR13955.1"/>
    <property type="molecule type" value="Genomic_DNA"/>
</dbReference>
<accession>A0A0R3LKF9</accession>
<dbReference type="PANTHER" id="PTHR32063">
    <property type="match status" value="1"/>
</dbReference>
<dbReference type="SUPFAM" id="SSF82693">
    <property type="entry name" value="Multidrug efflux transporter AcrB pore domain, PN1, PN2, PC1 and PC2 subdomains"/>
    <property type="match status" value="2"/>
</dbReference>
<gene>
    <name evidence="3" type="ORF">CP49_33715</name>
</gene>
<feature type="transmembrane region" description="Helical" evidence="2">
    <location>
        <begin position="859"/>
        <end position="878"/>
    </location>
</feature>
<dbReference type="RefSeq" id="WP_057848466.1">
    <property type="nucleotide sequence ID" value="NZ_LLXX01000011.1"/>
</dbReference>
<feature type="transmembrane region" description="Helical" evidence="2">
    <location>
        <begin position="465"/>
        <end position="487"/>
    </location>
</feature>
<feature type="transmembrane region" description="Helical" evidence="2">
    <location>
        <begin position="910"/>
        <end position="927"/>
    </location>
</feature>
<dbReference type="Gene3D" id="3.30.70.1430">
    <property type="entry name" value="Multidrug efflux transporter AcrB pore domain"/>
    <property type="match status" value="2"/>
</dbReference>
<dbReference type="PRINTS" id="PR00702">
    <property type="entry name" value="ACRIFLAVINRP"/>
</dbReference>
<dbReference type="SUPFAM" id="SSF82714">
    <property type="entry name" value="Multidrug efflux transporter AcrB TolC docking domain, DN and DC subdomains"/>
    <property type="match status" value="2"/>
</dbReference>
<feature type="transmembrane region" description="Helical" evidence="2">
    <location>
        <begin position="337"/>
        <end position="356"/>
    </location>
</feature>
<feature type="region of interest" description="Disordered" evidence="1">
    <location>
        <begin position="1022"/>
        <end position="1050"/>
    </location>
</feature>
<keyword evidence="2" id="KW-0812">Transmembrane</keyword>
<feature type="transmembrane region" description="Helical" evidence="2">
    <location>
        <begin position="391"/>
        <end position="414"/>
    </location>
</feature>
<dbReference type="Pfam" id="PF00873">
    <property type="entry name" value="ACR_tran"/>
    <property type="match status" value="1"/>
</dbReference>
<feature type="transmembrane region" description="Helical" evidence="2">
    <location>
        <begin position="434"/>
        <end position="453"/>
    </location>
</feature>
<dbReference type="InterPro" id="IPR001036">
    <property type="entry name" value="Acrflvin-R"/>
</dbReference>
<dbReference type="OrthoDB" id="9798415at2"/>
<dbReference type="GO" id="GO:0042910">
    <property type="term" value="F:xenobiotic transmembrane transporter activity"/>
    <property type="evidence" value="ECO:0007669"/>
    <property type="project" value="TreeGrafter"/>
</dbReference>
<evidence type="ECO:0000313" key="4">
    <source>
        <dbReference type="Proteomes" id="UP000051913"/>
    </source>
</evidence>
<feature type="transmembrane region" description="Helical" evidence="2">
    <location>
        <begin position="12"/>
        <end position="32"/>
    </location>
</feature>
<keyword evidence="4" id="KW-1185">Reference proteome</keyword>
<dbReference type="STRING" id="1518501.CQ10_14745"/>
<comment type="caution">
    <text evidence="3">The sequence shown here is derived from an EMBL/GenBank/DDBJ whole genome shotgun (WGS) entry which is preliminary data.</text>
</comment>
<evidence type="ECO:0000256" key="1">
    <source>
        <dbReference type="SAM" id="MobiDB-lite"/>
    </source>
</evidence>
<protein>
    <submittedName>
        <fullName evidence="3">Multidrug transporter AcrB</fullName>
    </submittedName>
</protein>
<name>A0A0R3LKF9_9BRAD</name>
<organism evidence="3 4">
    <name type="scientific">Bradyrhizobium valentinum</name>
    <dbReference type="NCBI Taxonomy" id="1518501"/>
    <lineage>
        <taxon>Bacteria</taxon>
        <taxon>Pseudomonadati</taxon>
        <taxon>Pseudomonadota</taxon>
        <taxon>Alphaproteobacteria</taxon>
        <taxon>Hyphomicrobiales</taxon>
        <taxon>Nitrobacteraceae</taxon>
        <taxon>Bradyrhizobium</taxon>
    </lineage>
</organism>
<reference evidence="3 4" key="1">
    <citation type="submission" date="2014-03" db="EMBL/GenBank/DDBJ databases">
        <title>Bradyrhizobium valentinum sp. nov., isolated from effective nodules of Lupinus mariae-josephae, a lupine endemic of basic-lime soils in Eastern Spain.</title>
        <authorList>
            <person name="Duran D."/>
            <person name="Rey L."/>
            <person name="Navarro A."/>
            <person name="Busquets A."/>
            <person name="Imperial J."/>
            <person name="Ruiz-Argueso T."/>
        </authorList>
    </citation>
    <scope>NUCLEOTIDE SEQUENCE [LARGE SCALE GENOMIC DNA]</scope>
    <source>
        <strain evidence="3 4">LmjM3</strain>
    </source>
</reference>
<dbReference type="Gene3D" id="1.20.1640.10">
    <property type="entry name" value="Multidrug efflux transporter AcrB transmembrane domain"/>
    <property type="match status" value="2"/>
</dbReference>
<dbReference type="Proteomes" id="UP000051913">
    <property type="component" value="Unassembled WGS sequence"/>
</dbReference>
<dbReference type="InterPro" id="IPR027463">
    <property type="entry name" value="AcrB_DN_DC_subdom"/>
</dbReference>
<dbReference type="PANTHER" id="PTHR32063:SF18">
    <property type="entry name" value="CATION EFFLUX SYSTEM PROTEIN"/>
    <property type="match status" value="1"/>
</dbReference>
<proteinExistence type="predicted"/>
<dbReference type="Gene3D" id="3.30.70.1320">
    <property type="entry name" value="Multidrug efflux transporter AcrB pore domain like"/>
    <property type="match status" value="1"/>
</dbReference>
<evidence type="ECO:0000313" key="3">
    <source>
        <dbReference type="EMBL" id="KRR13955.1"/>
    </source>
</evidence>
<dbReference type="GO" id="GO:0005886">
    <property type="term" value="C:plasma membrane"/>
    <property type="evidence" value="ECO:0007669"/>
    <property type="project" value="TreeGrafter"/>
</dbReference>
<sequence>MKRFNLSGWAVSHPTLILFLMIVLGAAGFFSYERLGRAEDPFFTVKVVNVSAIWPGATAQEMQTQVADPIEKKLQELPFFEKVQTYSKPSFTALQVTFKDSTPPKDVPYLFYLLRKKLVDVQGQLPAGLLGPNVNDEFSDVDSILYMMTGDGADYAQLKKAAEGMRQRLLKVPGVTKVNLYGTQDERIYVEFSHAKLATLGITPQALFDSLAKQNNVTPAGTVETSSQRVPLRVTGALDGAKAVAETPVESNGRVFRLGDIATVTHGFVDPPTFVARQEGKPALGIGVVTTKGANILELGKEVEKATADFMKAVPQGIEVEQIADQPKVVERAVGEFVHSFIEALAIVLFVSFVALGWRTGIVVAMSVPLVLAIVFIVMNAMSIDLHRITLGALIIALGLLVDDAIIAVEMMVVKMEQGWDRVRAASFAWESTAFPMLTGTLVTAAGFLPIGFANSAVGEYAGGIFWIVAIALVASWFVAVIFTPYIGVKLLPNIVVHHNHDPHAIYETRVYRILRSMVQWCVDHRIKVVAATVGVFVLSIVGFGQVQQQFFPLSERPELFLQLRLPEGTAFNVTEKSVKKAEALLKDDKDIATYTAYVGQGSPRFWLGLNPQLPNEAFAEIVIVSKDVEARERIKARLEKAVAEGDLSEARVRIDRFNFGPPVGFPVQFRVIGPDANTVRDIAYKVRDVMKQNPNVLEPQLDWNEQSPYLKLVVDQDRARALGLTPQDVSQALAMLISGAQVTTIRDGIEKVGVVARAVPSERLDLKSVGDLTVTSRNGVAVPLQQIAKIEYSHEEPIMWRRNRDMAITVRTDVVDGVQAPDVTNQIWPKLKEIRDHLEPAYRIEPGGAFEESAKGNASIFVLFPLMVMVMLTLLMIQLQSFSRLFLVFLTAPLGIVGASLGLNIANQPFGFVALLGLIALAGMIMRNAVILVDQIEADVSQGLTRKEAIVEATVRRARPVVLTALAAILAMIPLSRSAFWGPMAITIMGGLFVATFLTLLYLPGLYALWFRKSLEESGQAEQPDLAPQHQAKEHPRGPHAIPLADAAE</sequence>
<feature type="transmembrane region" description="Helical" evidence="2">
    <location>
        <begin position="885"/>
        <end position="904"/>
    </location>
</feature>
<dbReference type="AlphaFoldDB" id="A0A0R3LKF9"/>
<dbReference type="Gene3D" id="3.30.2090.10">
    <property type="entry name" value="Multidrug efflux transporter AcrB TolC docking domain, DN and DC subdomains"/>
    <property type="match status" value="2"/>
</dbReference>
<evidence type="ECO:0000256" key="2">
    <source>
        <dbReference type="SAM" id="Phobius"/>
    </source>
</evidence>
<feature type="transmembrane region" description="Helical" evidence="2">
    <location>
        <begin position="962"/>
        <end position="981"/>
    </location>
</feature>
<feature type="transmembrane region" description="Helical" evidence="2">
    <location>
        <begin position="987"/>
        <end position="1011"/>
    </location>
</feature>
<dbReference type="SUPFAM" id="SSF82866">
    <property type="entry name" value="Multidrug efflux transporter AcrB transmembrane domain"/>
    <property type="match status" value="2"/>
</dbReference>
<feature type="transmembrane region" description="Helical" evidence="2">
    <location>
        <begin position="362"/>
        <end position="379"/>
    </location>
</feature>
<keyword evidence="2" id="KW-0472">Membrane</keyword>
<dbReference type="Gene3D" id="3.30.70.1440">
    <property type="entry name" value="Multidrug efflux transporter AcrB pore domain"/>
    <property type="match status" value="1"/>
</dbReference>
<keyword evidence="2" id="KW-1133">Transmembrane helix</keyword>